<proteinExistence type="predicted"/>
<dbReference type="RefSeq" id="WP_397063872.1">
    <property type="nucleotide sequence ID" value="NZ_JBIRYL010000006.1"/>
</dbReference>
<accession>A0ABW7W0D9</accession>
<dbReference type="Proteomes" id="UP001611494">
    <property type="component" value="Unassembled WGS sequence"/>
</dbReference>
<dbReference type="EMBL" id="JBIRYL010000006">
    <property type="protein sequence ID" value="MFI2232282.1"/>
    <property type="molecule type" value="Genomic_DNA"/>
</dbReference>
<reference evidence="1 2" key="1">
    <citation type="submission" date="2024-10" db="EMBL/GenBank/DDBJ databases">
        <title>The Natural Products Discovery Center: Release of the First 8490 Sequenced Strains for Exploring Actinobacteria Biosynthetic Diversity.</title>
        <authorList>
            <person name="Kalkreuter E."/>
            <person name="Kautsar S.A."/>
            <person name="Yang D."/>
            <person name="Bader C.D."/>
            <person name="Teijaro C.N."/>
            <person name="Fluegel L."/>
            <person name="Davis C.M."/>
            <person name="Simpson J.R."/>
            <person name="Lauterbach L."/>
            <person name="Steele A.D."/>
            <person name="Gui C."/>
            <person name="Meng S."/>
            <person name="Li G."/>
            <person name="Viehrig K."/>
            <person name="Ye F."/>
            <person name="Su P."/>
            <person name="Kiefer A.F."/>
            <person name="Nichols A."/>
            <person name="Cepeda A.J."/>
            <person name="Yan W."/>
            <person name="Fan B."/>
            <person name="Jiang Y."/>
            <person name="Adhikari A."/>
            <person name="Zheng C.-J."/>
            <person name="Schuster L."/>
            <person name="Cowan T.M."/>
            <person name="Smanski M.J."/>
            <person name="Chevrette M.G."/>
            <person name="De Carvalho L.P.S."/>
            <person name="Shen B."/>
        </authorList>
    </citation>
    <scope>NUCLEOTIDE SEQUENCE [LARGE SCALE GENOMIC DNA]</scope>
    <source>
        <strain evidence="1 2">NPDC019377</strain>
    </source>
</reference>
<keyword evidence="2" id="KW-1185">Reference proteome</keyword>
<gene>
    <name evidence="1" type="ORF">ACH49Z_20765</name>
</gene>
<sequence length="69" mass="7447">MPRNSIPDPTVTADVVDLAARRRCRAERAGHDPLTVAVHIFADTGQVPGWDFTTYHDTGDDPDGSGWAA</sequence>
<name>A0ABW7W0D9_9NOCA</name>
<organism evidence="1 2">
    <name type="scientific">Nocardia testacea</name>
    <dbReference type="NCBI Taxonomy" id="248551"/>
    <lineage>
        <taxon>Bacteria</taxon>
        <taxon>Bacillati</taxon>
        <taxon>Actinomycetota</taxon>
        <taxon>Actinomycetes</taxon>
        <taxon>Mycobacteriales</taxon>
        <taxon>Nocardiaceae</taxon>
        <taxon>Nocardia</taxon>
    </lineage>
</organism>
<comment type="caution">
    <text evidence="1">The sequence shown here is derived from an EMBL/GenBank/DDBJ whole genome shotgun (WGS) entry which is preliminary data.</text>
</comment>
<evidence type="ECO:0000313" key="1">
    <source>
        <dbReference type="EMBL" id="MFI2232282.1"/>
    </source>
</evidence>
<protein>
    <submittedName>
        <fullName evidence="1">Uncharacterized protein</fullName>
    </submittedName>
</protein>
<evidence type="ECO:0000313" key="2">
    <source>
        <dbReference type="Proteomes" id="UP001611494"/>
    </source>
</evidence>